<organism evidence="2 3">
    <name type="scientific">Botryobasidium botryosum (strain FD-172 SS1)</name>
    <dbReference type="NCBI Taxonomy" id="930990"/>
    <lineage>
        <taxon>Eukaryota</taxon>
        <taxon>Fungi</taxon>
        <taxon>Dikarya</taxon>
        <taxon>Basidiomycota</taxon>
        <taxon>Agaricomycotina</taxon>
        <taxon>Agaricomycetes</taxon>
        <taxon>Cantharellales</taxon>
        <taxon>Botryobasidiaceae</taxon>
        <taxon>Botryobasidium</taxon>
    </lineage>
</organism>
<reference evidence="3" key="1">
    <citation type="journal article" date="2014" name="Proc. Natl. Acad. Sci. U.S.A.">
        <title>Extensive sampling of basidiomycete genomes demonstrates inadequacy of the white-rot/brown-rot paradigm for wood decay fungi.</title>
        <authorList>
            <person name="Riley R."/>
            <person name="Salamov A.A."/>
            <person name="Brown D.W."/>
            <person name="Nagy L.G."/>
            <person name="Floudas D."/>
            <person name="Held B.W."/>
            <person name="Levasseur A."/>
            <person name="Lombard V."/>
            <person name="Morin E."/>
            <person name="Otillar R."/>
            <person name="Lindquist E.A."/>
            <person name="Sun H."/>
            <person name="LaButti K.M."/>
            <person name="Schmutz J."/>
            <person name="Jabbour D."/>
            <person name="Luo H."/>
            <person name="Baker S.E."/>
            <person name="Pisabarro A.G."/>
            <person name="Walton J.D."/>
            <person name="Blanchette R.A."/>
            <person name="Henrissat B."/>
            <person name="Martin F."/>
            <person name="Cullen D."/>
            <person name="Hibbett D.S."/>
            <person name="Grigoriev I.V."/>
        </authorList>
    </citation>
    <scope>NUCLEOTIDE SEQUENCE [LARGE SCALE GENOMIC DNA]</scope>
    <source>
        <strain evidence="3">FD-172 SS1</strain>
    </source>
</reference>
<dbReference type="InterPro" id="IPR011333">
    <property type="entry name" value="SKP1/BTB/POZ_sf"/>
</dbReference>
<evidence type="ECO:0000313" key="2">
    <source>
        <dbReference type="EMBL" id="KDQ14974.1"/>
    </source>
</evidence>
<dbReference type="PROSITE" id="PS50097">
    <property type="entry name" value="BTB"/>
    <property type="match status" value="1"/>
</dbReference>
<dbReference type="Gene3D" id="3.30.710.10">
    <property type="entry name" value="Potassium Channel Kv1.1, Chain A"/>
    <property type="match status" value="1"/>
</dbReference>
<evidence type="ECO:0000259" key="1">
    <source>
        <dbReference type="PROSITE" id="PS50097"/>
    </source>
</evidence>
<dbReference type="CDD" id="cd18186">
    <property type="entry name" value="BTB_POZ_ZBTB_KLHL-like"/>
    <property type="match status" value="1"/>
</dbReference>
<proteinExistence type="predicted"/>
<dbReference type="STRING" id="930990.A0A067MHG8"/>
<gene>
    <name evidence="2" type="ORF">BOTBODRAFT_44241</name>
</gene>
<dbReference type="AlphaFoldDB" id="A0A067MHG8"/>
<protein>
    <recommendedName>
        <fullName evidence="1">BTB domain-containing protein</fullName>
    </recommendedName>
</protein>
<dbReference type="OrthoDB" id="2593747at2759"/>
<dbReference type="Proteomes" id="UP000027195">
    <property type="component" value="Unassembled WGS sequence"/>
</dbReference>
<sequence>MTDTAGPTHHPQYYFEDGSIIFLVEDVLFNIHRSKLVQHSEFFKDMFLSKETGGGGEGQSDEHPIKIPDTSAVDFANLLWWMYTPQIIGPDCQITSKMAYSILVLSHKYQFPLAFDFAAAALNGPKLNLPAVQRLDLARRQIVPQWLLPSIYGILQTPFASFTSADARVLGSETLRLLGTAQEKIEEARKALTFFRPELPHPPNLCSDKAAIIGPDCQITSKMAYSILVLSHKYQFPLAFDFAAAALNGPKLNLPAVQRLDLARRQIVPQWLLPSIYGILQTPFASFTSADARVLGSETLRLLGTAQEKIEEARKALTFFRPELPHPPNLCSDKAACTYGLHICWARLGVILHRPGHPVMLSEALKQIEAGDMLGLDRMSLACFQNLVDTIRPHFKGEAGLYDFYADAIAELKVF</sequence>
<dbReference type="SUPFAM" id="SSF54695">
    <property type="entry name" value="POZ domain"/>
    <property type="match status" value="1"/>
</dbReference>
<name>A0A067MHG8_BOTB1</name>
<keyword evidence="3" id="KW-1185">Reference proteome</keyword>
<dbReference type="InterPro" id="IPR000210">
    <property type="entry name" value="BTB/POZ_dom"/>
</dbReference>
<evidence type="ECO:0000313" key="3">
    <source>
        <dbReference type="Proteomes" id="UP000027195"/>
    </source>
</evidence>
<dbReference type="InParanoid" id="A0A067MHG8"/>
<accession>A0A067MHG8</accession>
<dbReference type="Pfam" id="PF00651">
    <property type="entry name" value="BTB"/>
    <property type="match status" value="1"/>
</dbReference>
<dbReference type="EMBL" id="KL198034">
    <property type="protein sequence ID" value="KDQ14974.1"/>
    <property type="molecule type" value="Genomic_DNA"/>
</dbReference>
<feature type="domain" description="BTB" evidence="1">
    <location>
        <begin position="18"/>
        <end position="91"/>
    </location>
</feature>
<dbReference type="SMART" id="SM00225">
    <property type="entry name" value="BTB"/>
    <property type="match status" value="1"/>
</dbReference>
<dbReference type="HOGENOM" id="CLU_047592_4_2_1"/>